<keyword evidence="2" id="KW-0812">Transmembrane</keyword>
<evidence type="ECO:0000256" key="2">
    <source>
        <dbReference type="SAM" id="Phobius"/>
    </source>
</evidence>
<organism evidence="3 4">
    <name type="scientific">Jannaschia pagri</name>
    <dbReference type="NCBI Taxonomy" id="2829797"/>
    <lineage>
        <taxon>Bacteria</taxon>
        <taxon>Pseudomonadati</taxon>
        <taxon>Pseudomonadota</taxon>
        <taxon>Alphaproteobacteria</taxon>
        <taxon>Rhodobacterales</taxon>
        <taxon>Roseobacteraceae</taxon>
        <taxon>Jannaschia</taxon>
    </lineage>
</organism>
<evidence type="ECO:0000313" key="4">
    <source>
        <dbReference type="Proteomes" id="UP000786693"/>
    </source>
</evidence>
<dbReference type="InterPro" id="IPR021497">
    <property type="entry name" value="GTA_holin_3TM"/>
</dbReference>
<reference evidence="3 4" key="1">
    <citation type="submission" date="2021-05" db="EMBL/GenBank/DDBJ databases">
        <title>Bacteria Genome sequencing.</title>
        <authorList>
            <person name="Takabe Y."/>
            <person name="Nakajima Y."/>
            <person name="Suzuki S."/>
            <person name="Shiozaki T."/>
        </authorList>
    </citation>
    <scope>NUCLEOTIDE SEQUENCE [LARGE SCALE GENOMIC DNA]</scope>
    <source>
        <strain evidence="3 4">AI_62</strain>
    </source>
</reference>
<feature type="transmembrane region" description="Helical" evidence="2">
    <location>
        <begin position="77"/>
        <end position="97"/>
    </location>
</feature>
<sequence>MGMIGSLVRGAGAVSGLGDAAKGLSEVFVPNATAGQALEHAAHRAALEQLSAEMGRTARGPFDRLVDGLNRLPRPMLALGTLGLFIYAMVAPVPFAARMEGLGYVPDPLWWLLGAIVSFYFGARELHYLRGPRVPRPVHQPRPPRRTASWSAALDGAGAASPDVSGGTDGATPEIDAQDALDTPSDARAADMADNPALADWITAQRR</sequence>
<evidence type="ECO:0008006" key="5">
    <source>
        <dbReference type="Google" id="ProtNLM"/>
    </source>
</evidence>
<evidence type="ECO:0000256" key="1">
    <source>
        <dbReference type="SAM" id="MobiDB-lite"/>
    </source>
</evidence>
<keyword evidence="2" id="KW-0472">Membrane</keyword>
<dbReference type="EMBL" id="BPFH01000004">
    <property type="protein sequence ID" value="GIT95636.1"/>
    <property type="molecule type" value="Genomic_DNA"/>
</dbReference>
<feature type="transmembrane region" description="Helical" evidence="2">
    <location>
        <begin position="109"/>
        <end position="126"/>
    </location>
</feature>
<comment type="caution">
    <text evidence="3">The sequence shown here is derived from an EMBL/GenBank/DDBJ whole genome shotgun (WGS) entry which is preliminary data.</text>
</comment>
<name>A0ABQ4NMK5_9RHOB</name>
<evidence type="ECO:0000313" key="3">
    <source>
        <dbReference type="EMBL" id="GIT95636.1"/>
    </source>
</evidence>
<keyword evidence="2" id="KW-1133">Transmembrane helix</keyword>
<feature type="region of interest" description="Disordered" evidence="1">
    <location>
        <begin position="156"/>
        <end position="194"/>
    </location>
</feature>
<gene>
    <name evidence="3" type="ORF">JANAI62_22590</name>
</gene>
<protein>
    <recommendedName>
        <fullName evidence="5">Holin of 3TMs, for gene-transfer release</fullName>
    </recommendedName>
</protein>
<keyword evidence="4" id="KW-1185">Reference proteome</keyword>
<dbReference type="Pfam" id="PF11351">
    <property type="entry name" value="GTA_holin_3TM"/>
    <property type="match status" value="1"/>
</dbReference>
<dbReference type="RefSeq" id="WP_220749144.1">
    <property type="nucleotide sequence ID" value="NZ_BPFH01000004.1"/>
</dbReference>
<dbReference type="Proteomes" id="UP000786693">
    <property type="component" value="Unassembled WGS sequence"/>
</dbReference>
<accession>A0ABQ4NMK5</accession>
<proteinExistence type="predicted"/>